<dbReference type="Pfam" id="PF12641">
    <property type="entry name" value="Flavodoxin_3"/>
    <property type="match status" value="1"/>
</dbReference>
<dbReference type="InterPro" id="IPR001226">
    <property type="entry name" value="Flavodoxin_CS"/>
</dbReference>
<accession>A0A2A7AT99</accession>
<dbReference type="RefSeq" id="WP_097838845.1">
    <property type="nucleotide sequence ID" value="NZ_NMTY01000004.1"/>
</dbReference>
<evidence type="ECO:0000259" key="1">
    <source>
        <dbReference type="Pfam" id="PF12641"/>
    </source>
</evidence>
<dbReference type="InterPro" id="IPR008254">
    <property type="entry name" value="Flavodoxin/NO_synth"/>
</dbReference>
<dbReference type="InterPro" id="IPR054633">
    <property type="entry name" value="BilS"/>
</dbReference>
<dbReference type="PROSITE" id="PS00201">
    <property type="entry name" value="FLAVODOXIN"/>
    <property type="match status" value="1"/>
</dbReference>
<name>A0A2A7AT99_9FIRM</name>
<dbReference type="GO" id="GO:0016651">
    <property type="term" value="F:oxidoreductase activity, acting on NAD(P)H"/>
    <property type="evidence" value="ECO:0007669"/>
    <property type="project" value="UniProtKB-ARBA"/>
</dbReference>
<organism evidence="2 3">
    <name type="scientific">Faecalibacterium prausnitzii</name>
    <dbReference type="NCBI Taxonomy" id="853"/>
    <lineage>
        <taxon>Bacteria</taxon>
        <taxon>Bacillati</taxon>
        <taxon>Bacillota</taxon>
        <taxon>Clostridia</taxon>
        <taxon>Eubacteriales</taxon>
        <taxon>Oscillospiraceae</taxon>
        <taxon>Faecalibacterium</taxon>
    </lineage>
</organism>
<dbReference type="GO" id="GO:0009055">
    <property type="term" value="F:electron transfer activity"/>
    <property type="evidence" value="ECO:0007669"/>
    <property type="project" value="InterPro"/>
</dbReference>
<dbReference type="NCBIfam" id="NF045594">
    <property type="entry name" value="flavodox_BilS"/>
    <property type="match status" value="1"/>
</dbReference>
<dbReference type="Gene3D" id="3.40.50.360">
    <property type="match status" value="1"/>
</dbReference>
<dbReference type="GO" id="GO:0010181">
    <property type="term" value="F:FMN binding"/>
    <property type="evidence" value="ECO:0007669"/>
    <property type="project" value="InterPro"/>
</dbReference>
<protein>
    <recommendedName>
        <fullName evidence="1">Flavodoxin-like domain-containing protein</fullName>
    </recommendedName>
</protein>
<evidence type="ECO:0000313" key="3">
    <source>
        <dbReference type="Proteomes" id="UP000220005"/>
    </source>
</evidence>
<dbReference type="InterPro" id="IPR029039">
    <property type="entry name" value="Flavoprotein-like_sf"/>
</dbReference>
<comment type="caution">
    <text evidence="2">The sequence shown here is derived from an EMBL/GenBank/DDBJ whole genome shotgun (WGS) entry which is preliminary data.</text>
</comment>
<proteinExistence type="predicted"/>
<dbReference type="EMBL" id="NMTY01000004">
    <property type="protein sequence ID" value="PDX82405.1"/>
    <property type="molecule type" value="Genomic_DNA"/>
</dbReference>
<reference evidence="2 3" key="1">
    <citation type="journal article" date="2017" name="Front. Microbiol.">
        <title>New Insights into the Diversity of the Genus Faecalibacterium.</title>
        <authorList>
            <person name="Benevides L."/>
            <person name="Burman S."/>
            <person name="Martin R."/>
            <person name="Robert V."/>
            <person name="Thomas M."/>
            <person name="Miquel S."/>
            <person name="Chain F."/>
            <person name="Sokol H."/>
            <person name="Bermudez-Humaran L.G."/>
            <person name="Morrison M."/>
            <person name="Langella P."/>
            <person name="Azevedo V.A."/>
            <person name="Chatel J.M."/>
            <person name="Soares S."/>
        </authorList>
    </citation>
    <scope>NUCLEOTIDE SEQUENCE [LARGE SCALE GENOMIC DNA]</scope>
    <source>
        <strain evidence="2 3">CNCM I 4575</strain>
    </source>
</reference>
<dbReference type="SUPFAM" id="SSF52218">
    <property type="entry name" value="Flavoproteins"/>
    <property type="match status" value="1"/>
</dbReference>
<dbReference type="Proteomes" id="UP000220005">
    <property type="component" value="Unassembled WGS sequence"/>
</dbReference>
<dbReference type="AlphaFoldDB" id="A0A2A7AT99"/>
<gene>
    <name evidence="2" type="ORF">CGS58_02735</name>
</gene>
<sequence length="163" mass="18188">MSYAIVFSSKTGNTELLADALHSYLPQADCCYFGSPNPAAMEADTLYVGFWTDKGKADESSSDFLKQLRGKQVFLFGTAGFGGSEEYFNKILKAVQKELHSSNTVIGSFMCQGKMPMSVRQRYENMKKQPLHLPNLDAMIENFDKALSHPDADDLERLKQAVK</sequence>
<evidence type="ECO:0000313" key="2">
    <source>
        <dbReference type="EMBL" id="PDX82405.1"/>
    </source>
</evidence>
<feature type="domain" description="Flavodoxin-like" evidence="1">
    <location>
        <begin position="5"/>
        <end position="162"/>
    </location>
</feature>